<dbReference type="STRING" id="1265818.MAQA_15741"/>
<dbReference type="NCBIfam" id="TIGR04226">
    <property type="entry name" value="RrgB_K2N_iso_D2"/>
    <property type="match status" value="1"/>
</dbReference>
<dbReference type="AlphaFoldDB" id="W7B9L6"/>
<sequence>MKITVTNWTPYFTGDKVISFGRDAINHTQTGYTGVTQTWQYIDSETKKDVNVDGSYMKFVDMDGKQFITFDKETTNKIDKIYVSDDSWLDATQNPDGSLKVADIGDVGSVDTDPFAQFTTLFTGGKMTFTWGKDYEAAGYNKNQSAAKGLAGNEYFAYSDQKPVRTETLKPTKLVNDKDEKDKTENTLDAVQEAYNYTISHTVPNESEDFYYKSYVYEDTLVAPLELTSIKVTNELGKDVTSFFKNETEGNKVKLSATEEALSSADFYGHNYFYSMNVKVKDGANLDDFKDDNGTIHF</sequence>
<proteinExistence type="predicted"/>
<comment type="caution">
    <text evidence="1">The sequence shown here is derived from an EMBL/GenBank/DDBJ whole genome shotgun (WGS) entry which is preliminary data.</text>
</comment>
<dbReference type="Proteomes" id="UP000019246">
    <property type="component" value="Unassembled WGS sequence"/>
</dbReference>
<dbReference type="PATRIC" id="fig|1265818.5.peg.3179"/>
<dbReference type="EMBL" id="AOCG01000022">
    <property type="protein sequence ID" value="EUJ16603.1"/>
    <property type="molecule type" value="Genomic_DNA"/>
</dbReference>
<gene>
    <name evidence="1" type="ORF">MAQA_15741</name>
</gene>
<organism evidence="1 2">
    <name type="scientific">Listeria aquatica FSL S10-1188</name>
    <dbReference type="NCBI Taxonomy" id="1265818"/>
    <lineage>
        <taxon>Bacteria</taxon>
        <taxon>Bacillati</taxon>
        <taxon>Bacillota</taxon>
        <taxon>Bacilli</taxon>
        <taxon>Bacillales</taxon>
        <taxon>Listeriaceae</taxon>
        <taxon>Listeria</taxon>
    </lineage>
</organism>
<name>W7B9L6_9LIST</name>
<protein>
    <submittedName>
        <fullName evidence="1">Uncharacterized protein</fullName>
    </submittedName>
</protein>
<keyword evidence="2" id="KW-1185">Reference proteome</keyword>
<accession>W7B9L6</accession>
<evidence type="ECO:0000313" key="2">
    <source>
        <dbReference type="Proteomes" id="UP000019246"/>
    </source>
</evidence>
<evidence type="ECO:0000313" key="1">
    <source>
        <dbReference type="EMBL" id="EUJ16603.1"/>
    </source>
</evidence>
<dbReference type="Gene3D" id="2.60.40.740">
    <property type="match status" value="1"/>
</dbReference>
<dbReference type="InterPro" id="IPR026466">
    <property type="entry name" value="Fim_isopep_form_D2_dom"/>
</dbReference>
<reference evidence="1 2" key="1">
    <citation type="journal article" date="2014" name="Int. J. Syst. Evol. Microbiol.">
        <title>Listeria floridensis sp. nov., Listeria aquatica sp. nov., Listeria cornellensis sp. nov., Listeria riparia sp. nov. and Listeria grandensis sp. nov., from agricultural and natural environments.</title>
        <authorList>
            <person name="den Bakker H.C."/>
            <person name="Warchocki S."/>
            <person name="Wright E.M."/>
            <person name="Allred A.F."/>
            <person name="Ahlstrom C."/>
            <person name="Manuel C.S."/>
            <person name="Stasiewicz M.J."/>
            <person name="Burrell A."/>
            <person name="Roof S."/>
            <person name="Strawn L."/>
            <person name="Fortes E.D."/>
            <person name="Nightingale K.K."/>
            <person name="Kephart D."/>
            <person name="Wiedmann M."/>
        </authorList>
    </citation>
    <scope>NUCLEOTIDE SEQUENCE [LARGE SCALE GENOMIC DNA]</scope>
    <source>
        <strain evidence="1 2">FSL S10-1188</strain>
    </source>
</reference>